<accession>A0A839ITF8</accession>
<sequence length="406" mass="44698">MTLNFQKVDIRAAIRLVTENTGLNLVISDQVKGHITLYLEQVSWKKALALILQSQSLTYQKDGNILLITLEEEIIRQEHSELKHKAEREKLEALQSEYIDIHYAKASDLATLLRASDQQTSILSDRGQVRSDNRTNTLMIKDTPAVLQEVRELVSILDRPVQQVLIEARVVTSRTNISDELGIRWGGISNAHPDSSSLKLANGPLSVDLGVKGSGYMNYSPIAGRLALGYTSSDILVDLELAALASEGKSEIISQPKIIATNKKKALIKSGKQIAYQEESSSGGTKTAFKDALLLLEVTPQITPDHRIIMDLRINQDNPGSQEFSGVPSIDTNGLETQVVIRDGQTIVLGGIYSSSSFYQNFSVPVLGDLPLLGNLFRHSEKSQEKVELLVFITPRLIESTLSSPN</sequence>
<keyword evidence="3 8" id="KW-0813">Transport</keyword>
<gene>
    <name evidence="10" type="primary">pilQ</name>
    <name evidence="10" type="ORF">H4O21_15110</name>
</gene>
<evidence type="ECO:0000256" key="3">
    <source>
        <dbReference type="ARBA" id="ARBA00022448"/>
    </source>
</evidence>
<evidence type="ECO:0000256" key="2">
    <source>
        <dbReference type="ARBA" id="ARBA00006304"/>
    </source>
</evidence>
<comment type="similarity">
    <text evidence="2">Belongs to the bacterial secretin family. PilQ subfamily.</text>
</comment>
<dbReference type="Pfam" id="PF21305">
    <property type="entry name" value="type_II_gspD_N0"/>
    <property type="match status" value="1"/>
</dbReference>
<dbReference type="AlphaFoldDB" id="A0A839ITF8"/>
<protein>
    <submittedName>
        <fullName evidence="10">Type IV pilus secretin PilQ</fullName>
    </submittedName>
</protein>
<keyword evidence="7" id="KW-0998">Cell outer membrane</keyword>
<evidence type="ECO:0000313" key="11">
    <source>
        <dbReference type="Proteomes" id="UP000565262"/>
    </source>
</evidence>
<keyword evidence="4" id="KW-0812">Transmembrane</keyword>
<dbReference type="InterPro" id="IPR038591">
    <property type="entry name" value="NolW-like_sf"/>
</dbReference>
<evidence type="ECO:0000256" key="1">
    <source>
        <dbReference type="ARBA" id="ARBA00004442"/>
    </source>
</evidence>
<comment type="caution">
    <text evidence="10">The sequence shown here is derived from an EMBL/GenBank/DDBJ whole genome shotgun (WGS) entry which is preliminary data.</text>
</comment>
<keyword evidence="6" id="KW-0472">Membrane</keyword>
<dbReference type="GO" id="GO:0009279">
    <property type="term" value="C:cell outer membrane"/>
    <property type="evidence" value="ECO:0007669"/>
    <property type="project" value="UniProtKB-SubCell"/>
</dbReference>
<name>A0A839ITF8_9GAMM</name>
<dbReference type="InterPro" id="IPR011662">
    <property type="entry name" value="Secretin/TonB_short_N"/>
</dbReference>
<dbReference type="SMART" id="SM00965">
    <property type="entry name" value="STN"/>
    <property type="match status" value="1"/>
</dbReference>
<feature type="domain" description="Secretin/TonB short N-terminal" evidence="9">
    <location>
        <begin position="23"/>
        <end position="71"/>
    </location>
</feature>
<dbReference type="InterPro" id="IPR001775">
    <property type="entry name" value="GspD/PilQ"/>
</dbReference>
<proteinExistence type="inferred from homology"/>
<dbReference type="PROSITE" id="PS00875">
    <property type="entry name" value="T2SP_D"/>
    <property type="match status" value="1"/>
</dbReference>
<dbReference type="NCBIfam" id="TIGR02515">
    <property type="entry name" value="IV_pilus_PilQ"/>
    <property type="match status" value="1"/>
</dbReference>
<dbReference type="InterPro" id="IPR013355">
    <property type="entry name" value="Pilus_4_PilQ"/>
</dbReference>
<organism evidence="10 11">
    <name type="scientific">Oceanospirillum sediminis</name>
    <dbReference type="NCBI Taxonomy" id="2760088"/>
    <lineage>
        <taxon>Bacteria</taxon>
        <taxon>Pseudomonadati</taxon>
        <taxon>Pseudomonadota</taxon>
        <taxon>Gammaproteobacteria</taxon>
        <taxon>Oceanospirillales</taxon>
        <taxon>Oceanospirillaceae</taxon>
        <taxon>Oceanospirillum</taxon>
    </lineage>
</organism>
<dbReference type="RefSeq" id="WP_182809713.1">
    <property type="nucleotide sequence ID" value="NZ_JACJFM010000021.1"/>
</dbReference>
<dbReference type="PRINTS" id="PR00811">
    <property type="entry name" value="BCTERIALGSPD"/>
</dbReference>
<dbReference type="Gene3D" id="3.30.1370.130">
    <property type="match status" value="1"/>
</dbReference>
<dbReference type="InterPro" id="IPR004846">
    <property type="entry name" value="T2SS/T3SS_dom"/>
</dbReference>
<evidence type="ECO:0000256" key="6">
    <source>
        <dbReference type="ARBA" id="ARBA00023136"/>
    </source>
</evidence>
<evidence type="ECO:0000256" key="8">
    <source>
        <dbReference type="RuleBase" id="RU004004"/>
    </source>
</evidence>
<evidence type="ECO:0000256" key="4">
    <source>
        <dbReference type="ARBA" id="ARBA00022692"/>
    </source>
</evidence>
<evidence type="ECO:0000256" key="5">
    <source>
        <dbReference type="ARBA" id="ARBA00022729"/>
    </source>
</evidence>
<dbReference type="Pfam" id="PF03958">
    <property type="entry name" value="Secretin_N"/>
    <property type="match status" value="1"/>
</dbReference>
<dbReference type="Proteomes" id="UP000565262">
    <property type="component" value="Unassembled WGS sequence"/>
</dbReference>
<keyword evidence="11" id="KW-1185">Reference proteome</keyword>
<dbReference type="InterPro" id="IPR005644">
    <property type="entry name" value="NolW-like"/>
</dbReference>
<keyword evidence="5" id="KW-0732">Signal</keyword>
<dbReference type="GO" id="GO:0009306">
    <property type="term" value="P:protein secretion"/>
    <property type="evidence" value="ECO:0007669"/>
    <property type="project" value="InterPro"/>
</dbReference>
<dbReference type="Pfam" id="PF00263">
    <property type="entry name" value="Secretin"/>
    <property type="match status" value="1"/>
</dbReference>
<dbReference type="EMBL" id="JACJFM010000021">
    <property type="protein sequence ID" value="MBB1487934.1"/>
    <property type="molecule type" value="Genomic_DNA"/>
</dbReference>
<reference evidence="10 11" key="1">
    <citation type="submission" date="2020-08" db="EMBL/GenBank/DDBJ databases">
        <title>Oceanospirillum sp. nov. isolated from marine sediment.</title>
        <authorList>
            <person name="Ji X."/>
        </authorList>
    </citation>
    <scope>NUCLEOTIDE SEQUENCE [LARGE SCALE GENOMIC DNA]</scope>
    <source>
        <strain evidence="10 11">D5</strain>
    </source>
</reference>
<evidence type="ECO:0000313" key="10">
    <source>
        <dbReference type="EMBL" id="MBB1487934.1"/>
    </source>
</evidence>
<evidence type="ECO:0000259" key="9">
    <source>
        <dbReference type="SMART" id="SM00965"/>
    </source>
</evidence>
<dbReference type="InterPro" id="IPR004845">
    <property type="entry name" value="T2SS_GspD_CS"/>
</dbReference>
<dbReference type="PANTHER" id="PTHR30604">
    <property type="entry name" value="PROTEIN TRANSPORT PROTEIN HOFQ"/>
    <property type="match status" value="1"/>
</dbReference>
<dbReference type="InterPro" id="IPR049371">
    <property type="entry name" value="GspD-like_N0"/>
</dbReference>
<dbReference type="PANTHER" id="PTHR30604:SF1">
    <property type="entry name" value="DNA UTILIZATION PROTEIN HOFQ"/>
    <property type="match status" value="1"/>
</dbReference>
<dbReference type="InterPro" id="IPR051808">
    <property type="entry name" value="Type_IV_pilus_biogenesis"/>
</dbReference>
<dbReference type="Gene3D" id="3.30.1370.120">
    <property type="match status" value="1"/>
</dbReference>
<evidence type="ECO:0000256" key="7">
    <source>
        <dbReference type="ARBA" id="ARBA00023237"/>
    </source>
</evidence>
<comment type="subcellular location">
    <subcellularLocation>
        <location evidence="1 8">Cell outer membrane</location>
    </subcellularLocation>
</comment>